<dbReference type="EMBL" id="LN890962">
    <property type="protein sequence ID" value="CUS14022.1"/>
    <property type="molecule type" value="Genomic_DNA"/>
</dbReference>
<feature type="binding site" evidence="8">
    <location>
        <position position="58"/>
    </location>
    <ligand>
        <name>S-adenosyl-L-methionine</name>
        <dbReference type="ChEBI" id="CHEBI:59789"/>
    </ligand>
</feature>
<dbReference type="GO" id="GO:0005730">
    <property type="term" value="C:nucleolus"/>
    <property type="evidence" value="ECO:0007669"/>
    <property type="project" value="UniProtKB-SubCell"/>
</dbReference>
<dbReference type="InterPro" id="IPR002877">
    <property type="entry name" value="RNA_MeTrfase_FtsJ_dom"/>
</dbReference>
<accession>A0A292Q2F7</accession>
<keyword evidence="6 8" id="KW-0949">S-adenosyl-L-methionine</keyword>
<dbReference type="AlphaFoldDB" id="A0A292Q2F7"/>
<feature type="compositionally biased region" description="Acidic residues" evidence="9">
    <location>
        <begin position="509"/>
        <end position="534"/>
    </location>
</feature>
<evidence type="ECO:0000313" key="13">
    <source>
        <dbReference type="EMBL" id="CUS14022.1"/>
    </source>
</evidence>
<feature type="binding site" evidence="8">
    <location>
        <position position="76"/>
    </location>
    <ligand>
        <name>S-adenosyl-L-methionine</name>
        <dbReference type="ChEBI" id="CHEBI:59789"/>
    </ligand>
</feature>
<dbReference type="Pfam" id="PF07780">
    <property type="entry name" value="Spb1_C"/>
    <property type="match status" value="1"/>
</dbReference>
<evidence type="ECO:0000259" key="12">
    <source>
        <dbReference type="Pfam" id="PF11861"/>
    </source>
</evidence>
<dbReference type="GO" id="GO:0016435">
    <property type="term" value="F:rRNA (guanine) methyltransferase activity"/>
    <property type="evidence" value="ECO:0007669"/>
    <property type="project" value="TreeGrafter"/>
</dbReference>
<feature type="region of interest" description="Disordered" evidence="9">
    <location>
        <begin position="476"/>
        <end position="549"/>
    </location>
</feature>
<evidence type="ECO:0000256" key="4">
    <source>
        <dbReference type="ARBA" id="ARBA00022603"/>
    </source>
</evidence>
<dbReference type="Proteomes" id="UP001412239">
    <property type="component" value="Unassembled WGS sequence"/>
</dbReference>
<feature type="region of interest" description="Disordered" evidence="9">
    <location>
        <begin position="600"/>
        <end position="626"/>
    </location>
</feature>
<evidence type="ECO:0000259" key="10">
    <source>
        <dbReference type="Pfam" id="PF01728"/>
    </source>
</evidence>
<keyword evidence="4 8" id="KW-0489">Methyltransferase</keyword>
<dbReference type="HAMAP" id="MF_03163">
    <property type="entry name" value="RNA_methyltr_E_SPB1"/>
    <property type="match status" value="1"/>
</dbReference>
<evidence type="ECO:0000313" key="14">
    <source>
        <dbReference type="Proteomes" id="UP001412239"/>
    </source>
</evidence>
<feature type="region of interest" description="Disordered" evidence="9">
    <location>
        <begin position="435"/>
        <end position="462"/>
    </location>
</feature>
<feature type="active site" description="Proton acceptor" evidence="8">
    <location>
        <position position="157"/>
    </location>
</feature>
<feature type="compositionally biased region" description="Basic and acidic residues" evidence="9">
    <location>
        <begin position="476"/>
        <end position="508"/>
    </location>
</feature>
<comment type="similarity">
    <text evidence="8">Belongs to the class I-like SAM-binding methyltransferase superfamily. RNA methyltransferase RlmE family. SPB1 subfamily.</text>
</comment>
<organism evidence="13 14">
    <name type="scientific">Tuber aestivum</name>
    <name type="common">summer truffle</name>
    <dbReference type="NCBI Taxonomy" id="59557"/>
    <lineage>
        <taxon>Eukaryota</taxon>
        <taxon>Fungi</taxon>
        <taxon>Dikarya</taxon>
        <taxon>Ascomycota</taxon>
        <taxon>Pezizomycotina</taxon>
        <taxon>Pezizomycetes</taxon>
        <taxon>Pezizales</taxon>
        <taxon>Tuberaceae</taxon>
        <taxon>Tuber</taxon>
    </lineage>
</organism>
<keyword evidence="3 8" id="KW-0698">rRNA processing</keyword>
<dbReference type="InterPro" id="IPR015507">
    <property type="entry name" value="rRNA-MeTfrase_E"/>
</dbReference>
<feature type="binding site" evidence="8">
    <location>
        <position position="56"/>
    </location>
    <ligand>
        <name>S-adenosyl-L-methionine</name>
        <dbReference type="ChEBI" id="CHEBI:59789"/>
    </ligand>
</feature>
<dbReference type="GO" id="GO:0008650">
    <property type="term" value="F:rRNA (uridine-2'-O-)-methyltransferase activity"/>
    <property type="evidence" value="ECO:0007669"/>
    <property type="project" value="TreeGrafter"/>
</dbReference>
<evidence type="ECO:0000256" key="8">
    <source>
        <dbReference type="HAMAP-Rule" id="MF_03163"/>
    </source>
</evidence>
<dbReference type="InterPro" id="IPR050082">
    <property type="entry name" value="RNA_methyltr_RlmE"/>
</dbReference>
<protein>
    <submittedName>
        <fullName evidence="13">Uncharacterized protein</fullName>
    </submittedName>
</protein>
<dbReference type="PANTHER" id="PTHR10920">
    <property type="entry name" value="RIBOSOMAL RNA METHYLTRANSFERASE"/>
    <property type="match status" value="1"/>
</dbReference>
<keyword evidence="7 8" id="KW-0539">Nucleus</keyword>
<keyword evidence="2 8" id="KW-0690">Ribosome biogenesis</keyword>
<keyword evidence="5 8" id="KW-0808">Transferase</keyword>
<evidence type="ECO:0000256" key="6">
    <source>
        <dbReference type="ARBA" id="ARBA00022691"/>
    </source>
</evidence>
<dbReference type="InterPro" id="IPR012920">
    <property type="entry name" value="rRNA_MeTfrase_SPB1-like_C"/>
</dbReference>
<feature type="domain" description="Ribosomal RNA methyltransferase SPB1-like C-terminal" evidence="11">
    <location>
        <begin position="624"/>
        <end position="833"/>
    </location>
</feature>
<reference evidence="13" key="1">
    <citation type="submission" date="2015-10" db="EMBL/GenBank/DDBJ databases">
        <authorList>
            <person name="Regsiter A."/>
            <person name="william w."/>
        </authorList>
    </citation>
    <scope>NUCLEOTIDE SEQUENCE</scope>
    <source>
        <strain evidence="13">Montdore</strain>
    </source>
</reference>
<feature type="compositionally biased region" description="Polar residues" evidence="9">
    <location>
        <begin position="600"/>
        <end position="617"/>
    </location>
</feature>
<feature type="region of interest" description="Disordered" evidence="9">
    <location>
        <begin position="366"/>
        <end position="386"/>
    </location>
</feature>
<feature type="binding site" evidence="8">
    <location>
        <position position="92"/>
    </location>
    <ligand>
        <name>S-adenosyl-L-methionine</name>
        <dbReference type="ChEBI" id="CHEBI:59789"/>
    </ligand>
</feature>
<feature type="domain" description="Ribosomal RNA methyltransferase FtsJ" evidence="10">
    <location>
        <begin position="24"/>
        <end position="200"/>
    </location>
</feature>
<dbReference type="GO" id="GO:0000463">
    <property type="term" value="P:maturation of LSU-rRNA from tricistronic rRNA transcript (SSU-rRNA, 5.8S rRNA, LSU-rRNA)"/>
    <property type="evidence" value="ECO:0007669"/>
    <property type="project" value="TreeGrafter"/>
</dbReference>
<proteinExistence type="inferred from homology"/>
<evidence type="ECO:0000256" key="7">
    <source>
        <dbReference type="ARBA" id="ARBA00023242"/>
    </source>
</evidence>
<evidence type="ECO:0000256" key="2">
    <source>
        <dbReference type="ARBA" id="ARBA00022517"/>
    </source>
</evidence>
<dbReference type="FunFam" id="3.40.50.150:FF:000004">
    <property type="entry name" value="AdoMet-dependent rRNA methyltransferase SPB1"/>
    <property type="match status" value="1"/>
</dbReference>
<feature type="domain" description="DUF3381" evidence="12">
    <location>
        <begin position="234"/>
        <end position="390"/>
    </location>
</feature>
<keyword evidence="14" id="KW-1185">Reference proteome</keyword>
<dbReference type="PANTHER" id="PTHR10920:SF13">
    <property type="entry name" value="PRE-RRNA 2'-O-RIBOSE RNA METHYLTRANSFERASE FTSJ3"/>
    <property type="match status" value="1"/>
</dbReference>
<dbReference type="InterPro" id="IPR024576">
    <property type="entry name" value="rRNA_MeTfrase_Spb1_DUF3381"/>
</dbReference>
<dbReference type="GO" id="GO:0000466">
    <property type="term" value="P:maturation of 5.8S rRNA from tricistronic rRNA transcript (SSU-rRNA, 5.8S rRNA, LSU-rRNA)"/>
    <property type="evidence" value="ECO:0007669"/>
    <property type="project" value="TreeGrafter"/>
</dbReference>
<evidence type="ECO:0000256" key="1">
    <source>
        <dbReference type="ARBA" id="ARBA00004604"/>
    </source>
</evidence>
<evidence type="ECO:0000256" key="5">
    <source>
        <dbReference type="ARBA" id="ARBA00022679"/>
    </source>
</evidence>
<dbReference type="GO" id="GO:0030687">
    <property type="term" value="C:preribosome, large subunit precursor"/>
    <property type="evidence" value="ECO:0007669"/>
    <property type="project" value="TreeGrafter"/>
</dbReference>
<sequence length="838" mass="94575">MAIQKKHGKGRLDKWYKLAKQKGYRARAAFKLIQLNKKYNFLEKSRVLIDLCAAPGSWCQVAAECMPVNSLIVGLDLAPIKSIPRVTTFQSDITTDKCRATLRGHLKTWKADTVLHDGAPNVGTAWVQDAFTQAELVLQSLKLATEFLIEGGTFVTKVFRSRDFNNLMWVFNQLFAKVEATKPPSSRSVSAEIFVVCRGYRAPKRVDPKFLDPRTVFEELPDPTPNNEAKVFNPEVKKRKRDGYEEGDYLQFKEAPVNEFIEAMDPIQMLGSLSRLSFENRKGSDLAIAAISKMPETTMEIRHCCEDLRVLGKKEFRALLKWRLSVREKFGLEVRKTNAKPEITETSEIAPMDEEMQMEEELERLKMKEAGEKKRSRRRENERKQKEIVRLQLHMTTPTDIGLGQDAEGKSMFAIKSVDRAGALDRITKGKMNIVIEEDHNRPGKGIHMGNAPEGDSEDETADRLEAELDGMYEQYKEKKAETDAKYRAKKSRQEHEDGEWEGIKSDAESSDGEVALDDFASSEDSDSEGEDEASGPKKLTTHLDSCDIKGEDGLSKRAALFFGQEIFQDIIFGVSEGDESGEEGDDEDDIEMEDYSTENSINVQHDGSETGANNGFETKEEENEDVGIEIVRAQKDDTWDAEEELIRDGKLDIEIITAEAMSLAQRLATGKSSAHANTIDDSFNKYSFRDRDGLPDWFLDDENKHSKPNRPITAAGAAAIKEKLRALNARPIKKVQEAKNRKKFKAAQRLEKLRKKSALMADEEGMTEKEKAANITKLMAKAGKKKPKAKVKVVVARGPNKGQGRPRGVKGRYKIVDARLKKDIRAQKRIAKREKKR</sequence>
<dbReference type="InterPro" id="IPR028589">
    <property type="entry name" value="SPB1-like"/>
</dbReference>
<dbReference type="Pfam" id="PF01728">
    <property type="entry name" value="FtsJ"/>
    <property type="match status" value="1"/>
</dbReference>
<gene>
    <name evidence="13" type="ORF">GSTUAT00001752001</name>
</gene>
<dbReference type="SUPFAM" id="SSF53335">
    <property type="entry name" value="S-adenosyl-L-methionine-dependent methyltransferases"/>
    <property type="match status" value="1"/>
</dbReference>
<dbReference type="Pfam" id="PF11861">
    <property type="entry name" value="DUF3381"/>
    <property type="match status" value="1"/>
</dbReference>
<dbReference type="Gene3D" id="3.40.50.150">
    <property type="entry name" value="Vaccinia Virus protein VP39"/>
    <property type="match status" value="1"/>
</dbReference>
<name>A0A292Q2F7_9PEZI</name>
<evidence type="ECO:0000256" key="9">
    <source>
        <dbReference type="SAM" id="MobiDB-lite"/>
    </source>
</evidence>
<dbReference type="InterPro" id="IPR029063">
    <property type="entry name" value="SAM-dependent_MTases_sf"/>
</dbReference>
<evidence type="ECO:0000259" key="11">
    <source>
        <dbReference type="Pfam" id="PF07780"/>
    </source>
</evidence>
<comment type="subcellular location">
    <subcellularLocation>
        <location evidence="1 8">Nucleus</location>
        <location evidence="1 8">Nucleolus</location>
    </subcellularLocation>
</comment>
<feature type="binding site" evidence="8">
    <location>
        <position position="117"/>
    </location>
    <ligand>
        <name>S-adenosyl-L-methionine</name>
        <dbReference type="ChEBI" id="CHEBI:59789"/>
    </ligand>
</feature>
<evidence type="ECO:0000256" key="3">
    <source>
        <dbReference type="ARBA" id="ARBA00022552"/>
    </source>
</evidence>
<dbReference type="HAMAP" id="MF_01547">
    <property type="entry name" value="RNA_methyltr_E"/>
    <property type="match status" value="1"/>
</dbReference>